<dbReference type="Proteomes" id="UP000800035">
    <property type="component" value="Unassembled WGS sequence"/>
</dbReference>
<gene>
    <name evidence="1" type="ORF">CC80DRAFT_511003</name>
</gene>
<dbReference type="EMBL" id="ML977046">
    <property type="protein sequence ID" value="KAF1948912.1"/>
    <property type="molecule type" value="Genomic_DNA"/>
</dbReference>
<keyword evidence="2" id="KW-1185">Reference proteome</keyword>
<name>A0A6A5TB57_9PLEO</name>
<evidence type="ECO:0000313" key="1">
    <source>
        <dbReference type="EMBL" id="KAF1948912.1"/>
    </source>
</evidence>
<sequence>MANNNTSLDAEALVAHAKAMFPEAFAALPPKSEVTFQEQTIDKAGTAMKIFLGYIKIQEEEESPLWAYVKDSAYIQFVHKGSAKVPSNSTVKYTLYRPFSYVSDGVKNLRPFKALVAYYLVVAGYCDYFANSAHRTAISLNAFEAACGAVEDEVMEDYKSDLESLFVPEKETKRKKTCDLTEERNAKKMKIDEATFEKVCVHDQIMQKEAKALEKMVGEKADKYDKLMALARGWVENDKLSQREKQRRHQKLRDMR</sequence>
<evidence type="ECO:0000313" key="2">
    <source>
        <dbReference type="Proteomes" id="UP000800035"/>
    </source>
</evidence>
<organism evidence="1 2">
    <name type="scientific">Byssothecium circinans</name>
    <dbReference type="NCBI Taxonomy" id="147558"/>
    <lineage>
        <taxon>Eukaryota</taxon>
        <taxon>Fungi</taxon>
        <taxon>Dikarya</taxon>
        <taxon>Ascomycota</taxon>
        <taxon>Pezizomycotina</taxon>
        <taxon>Dothideomycetes</taxon>
        <taxon>Pleosporomycetidae</taxon>
        <taxon>Pleosporales</taxon>
        <taxon>Massarineae</taxon>
        <taxon>Massarinaceae</taxon>
        <taxon>Byssothecium</taxon>
    </lineage>
</organism>
<protein>
    <submittedName>
        <fullName evidence="1">Uncharacterized protein</fullName>
    </submittedName>
</protein>
<reference evidence="1" key="1">
    <citation type="journal article" date="2020" name="Stud. Mycol.">
        <title>101 Dothideomycetes genomes: a test case for predicting lifestyles and emergence of pathogens.</title>
        <authorList>
            <person name="Haridas S."/>
            <person name="Albert R."/>
            <person name="Binder M."/>
            <person name="Bloem J."/>
            <person name="Labutti K."/>
            <person name="Salamov A."/>
            <person name="Andreopoulos B."/>
            <person name="Baker S."/>
            <person name="Barry K."/>
            <person name="Bills G."/>
            <person name="Bluhm B."/>
            <person name="Cannon C."/>
            <person name="Castanera R."/>
            <person name="Culley D."/>
            <person name="Daum C."/>
            <person name="Ezra D."/>
            <person name="Gonzalez J."/>
            <person name="Henrissat B."/>
            <person name="Kuo A."/>
            <person name="Liang C."/>
            <person name="Lipzen A."/>
            <person name="Lutzoni F."/>
            <person name="Magnuson J."/>
            <person name="Mondo S."/>
            <person name="Nolan M."/>
            <person name="Ohm R."/>
            <person name="Pangilinan J."/>
            <person name="Park H.-J."/>
            <person name="Ramirez L."/>
            <person name="Alfaro M."/>
            <person name="Sun H."/>
            <person name="Tritt A."/>
            <person name="Yoshinaga Y."/>
            <person name="Zwiers L.-H."/>
            <person name="Turgeon B."/>
            <person name="Goodwin S."/>
            <person name="Spatafora J."/>
            <person name="Crous P."/>
            <person name="Grigoriev I."/>
        </authorList>
    </citation>
    <scope>NUCLEOTIDE SEQUENCE</scope>
    <source>
        <strain evidence="1">CBS 675.92</strain>
    </source>
</reference>
<dbReference type="AlphaFoldDB" id="A0A6A5TB57"/>
<accession>A0A6A5TB57</accession>
<proteinExistence type="predicted"/>